<evidence type="ECO:0000313" key="18">
    <source>
        <dbReference type="RefSeq" id="XP_008783397.2"/>
    </source>
</evidence>
<name>A0A8B7BQR0_PHODC</name>
<accession>A0A8B7BQR0</accession>
<dbReference type="EC" id="2.3.2.27" evidence="4"/>
<evidence type="ECO:0000256" key="10">
    <source>
        <dbReference type="ARBA" id="ARBA00022833"/>
    </source>
</evidence>
<dbReference type="PANTHER" id="PTHR46913:SF1">
    <property type="entry name" value="RING-H2 FINGER PROTEIN ATL16"/>
    <property type="match status" value="1"/>
</dbReference>
<keyword evidence="11 15" id="KW-1133">Transmembrane helix</keyword>
<feature type="transmembrane region" description="Helical" evidence="15">
    <location>
        <begin position="12"/>
        <end position="38"/>
    </location>
</feature>
<comment type="subcellular location">
    <subcellularLocation>
        <location evidence="2">Membrane</location>
        <topology evidence="2">Single-pass membrane protein</topology>
    </subcellularLocation>
</comment>
<proteinExistence type="predicted"/>
<feature type="region of interest" description="Disordered" evidence="14">
    <location>
        <begin position="189"/>
        <end position="215"/>
    </location>
</feature>
<keyword evidence="6 15" id="KW-0812">Transmembrane</keyword>
<dbReference type="InterPro" id="IPR044600">
    <property type="entry name" value="ATL1/ATL16-like"/>
</dbReference>
<keyword evidence="12 15" id="KW-0472">Membrane</keyword>
<dbReference type="InterPro" id="IPR013083">
    <property type="entry name" value="Znf_RING/FYVE/PHD"/>
</dbReference>
<evidence type="ECO:0000256" key="3">
    <source>
        <dbReference type="ARBA" id="ARBA00004906"/>
    </source>
</evidence>
<sequence>MSPPEQPMKSMAVLTTAIMVAAVIVIFMAFLFALFLYLRAKRYWGANPTLGRPRAPLAVADEDGVPCRGLDPAAIKALPSLGFRPEEFKEGLECAVCLSELSEGEEARLLPGCRHGFHLECIDMWLSFHSTCPLCRSPVSLENADSGVETAEASPVEAVLAAGRLPESPIFPTNVLFWGSQDRVRTGGPATAAAAAGSCEGSSSSVGSSSGRPEGKLVIDVPRRAMEGYQSPVSPLPLSRLSVDDIKSPTSARLRSLRRLLSQGNRGIGSSCSLRGGDIEQGVAGVGVTVDGGLLMPKTSTSS</sequence>
<dbReference type="GeneID" id="103702656"/>
<evidence type="ECO:0000256" key="4">
    <source>
        <dbReference type="ARBA" id="ARBA00012483"/>
    </source>
</evidence>
<dbReference type="PANTHER" id="PTHR46913">
    <property type="entry name" value="RING-H2 FINGER PROTEIN ATL16"/>
    <property type="match status" value="1"/>
</dbReference>
<dbReference type="InterPro" id="IPR001841">
    <property type="entry name" value="Znf_RING"/>
</dbReference>
<keyword evidence="7" id="KW-0479">Metal-binding</keyword>
<dbReference type="GO" id="GO:0016020">
    <property type="term" value="C:membrane"/>
    <property type="evidence" value="ECO:0007669"/>
    <property type="project" value="UniProtKB-SubCell"/>
</dbReference>
<evidence type="ECO:0000256" key="9">
    <source>
        <dbReference type="ARBA" id="ARBA00022786"/>
    </source>
</evidence>
<evidence type="ECO:0000256" key="6">
    <source>
        <dbReference type="ARBA" id="ARBA00022692"/>
    </source>
</evidence>
<evidence type="ECO:0000256" key="8">
    <source>
        <dbReference type="ARBA" id="ARBA00022771"/>
    </source>
</evidence>
<evidence type="ECO:0000256" key="14">
    <source>
        <dbReference type="SAM" id="MobiDB-lite"/>
    </source>
</evidence>
<dbReference type="KEGG" id="pda:103702656"/>
<evidence type="ECO:0000256" key="5">
    <source>
        <dbReference type="ARBA" id="ARBA00022679"/>
    </source>
</evidence>
<dbReference type="Proteomes" id="UP000228380">
    <property type="component" value="Chromosome 6"/>
</dbReference>
<gene>
    <name evidence="18" type="primary">LOC103702656</name>
</gene>
<dbReference type="SUPFAM" id="SSF57850">
    <property type="entry name" value="RING/U-box"/>
    <property type="match status" value="1"/>
</dbReference>
<reference evidence="18" key="2">
    <citation type="submission" date="2025-08" db="UniProtKB">
        <authorList>
            <consortium name="RefSeq"/>
        </authorList>
    </citation>
    <scope>IDENTIFICATION</scope>
    <source>
        <tissue evidence="18">Young leaves</tissue>
    </source>
</reference>
<evidence type="ECO:0000256" key="2">
    <source>
        <dbReference type="ARBA" id="ARBA00004167"/>
    </source>
</evidence>
<feature type="domain" description="RING-type" evidence="16">
    <location>
        <begin position="94"/>
        <end position="136"/>
    </location>
</feature>
<feature type="compositionally biased region" description="Low complexity" evidence="14">
    <location>
        <begin position="189"/>
        <end position="211"/>
    </location>
</feature>
<reference evidence="17" key="1">
    <citation type="journal article" date="2019" name="Nat. Commun.">
        <title>Genome-wide association mapping of date palm fruit traits.</title>
        <authorList>
            <person name="Hazzouri K.M."/>
            <person name="Gros-Balthazard M."/>
            <person name="Flowers J.M."/>
            <person name="Copetti D."/>
            <person name="Lemansour A."/>
            <person name="Lebrun M."/>
            <person name="Masmoudi K."/>
            <person name="Ferrand S."/>
            <person name="Dhar M.I."/>
            <person name="Fresquez Z.A."/>
            <person name="Rosas U."/>
            <person name="Zhang J."/>
            <person name="Talag J."/>
            <person name="Lee S."/>
            <person name="Kudrna D."/>
            <person name="Powell R.F."/>
            <person name="Leitch I.J."/>
            <person name="Krueger R.R."/>
            <person name="Wing R.A."/>
            <person name="Amiri K.M.A."/>
            <person name="Purugganan M.D."/>
        </authorList>
    </citation>
    <scope>NUCLEOTIDE SEQUENCE [LARGE SCALE GENOMIC DNA]</scope>
    <source>
        <strain evidence="17">cv. Khalas</strain>
    </source>
</reference>
<organism evidence="17 18">
    <name type="scientific">Phoenix dactylifera</name>
    <name type="common">Date palm</name>
    <dbReference type="NCBI Taxonomy" id="42345"/>
    <lineage>
        <taxon>Eukaryota</taxon>
        <taxon>Viridiplantae</taxon>
        <taxon>Streptophyta</taxon>
        <taxon>Embryophyta</taxon>
        <taxon>Tracheophyta</taxon>
        <taxon>Spermatophyta</taxon>
        <taxon>Magnoliopsida</taxon>
        <taxon>Liliopsida</taxon>
        <taxon>Arecaceae</taxon>
        <taxon>Coryphoideae</taxon>
        <taxon>Phoeniceae</taxon>
        <taxon>Phoenix</taxon>
    </lineage>
</organism>
<dbReference type="GO" id="GO:0008270">
    <property type="term" value="F:zinc ion binding"/>
    <property type="evidence" value="ECO:0007669"/>
    <property type="project" value="UniProtKB-KW"/>
</dbReference>
<dbReference type="CDD" id="cd16461">
    <property type="entry name" value="RING-H2_EL5-like"/>
    <property type="match status" value="1"/>
</dbReference>
<dbReference type="GO" id="GO:0016567">
    <property type="term" value="P:protein ubiquitination"/>
    <property type="evidence" value="ECO:0007669"/>
    <property type="project" value="InterPro"/>
</dbReference>
<comment type="pathway">
    <text evidence="3">Protein modification; protein ubiquitination.</text>
</comment>
<dbReference type="AlphaFoldDB" id="A0A8B7BQR0"/>
<keyword evidence="8 13" id="KW-0863">Zinc-finger</keyword>
<dbReference type="Gene3D" id="3.30.40.10">
    <property type="entry name" value="Zinc/RING finger domain, C3HC4 (zinc finger)"/>
    <property type="match status" value="1"/>
</dbReference>
<keyword evidence="9" id="KW-0833">Ubl conjugation pathway</keyword>
<evidence type="ECO:0000256" key="15">
    <source>
        <dbReference type="SAM" id="Phobius"/>
    </source>
</evidence>
<evidence type="ECO:0000256" key="11">
    <source>
        <dbReference type="ARBA" id="ARBA00022989"/>
    </source>
</evidence>
<dbReference type="Pfam" id="PF13639">
    <property type="entry name" value="zf-RING_2"/>
    <property type="match status" value="1"/>
</dbReference>
<dbReference type="GO" id="GO:0061630">
    <property type="term" value="F:ubiquitin protein ligase activity"/>
    <property type="evidence" value="ECO:0007669"/>
    <property type="project" value="UniProtKB-EC"/>
</dbReference>
<evidence type="ECO:0000256" key="13">
    <source>
        <dbReference type="PROSITE-ProRule" id="PRU00175"/>
    </source>
</evidence>
<dbReference type="RefSeq" id="XP_008783397.2">
    <property type="nucleotide sequence ID" value="XM_008785175.4"/>
</dbReference>
<comment type="catalytic activity">
    <reaction evidence="1">
        <text>S-ubiquitinyl-[E2 ubiquitin-conjugating enzyme]-L-cysteine + [acceptor protein]-L-lysine = [E2 ubiquitin-conjugating enzyme]-L-cysteine + N(6)-ubiquitinyl-[acceptor protein]-L-lysine.</text>
        <dbReference type="EC" id="2.3.2.27"/>
    </reaction>
</comment>
<keyword evidence="5" id="KW-0808">Transferase</keyword>
<dbReference type="OrthoDB" id="8062037at2759"/>
<keyword evidence="17" id="KW-1185">Reference proteome</keyword>
<evidence type="ECO:0000256" key="1">
    <source>
        <dbReference type="ARBA" id="ARBA00000900"/>
    </source>
</evidence>
<dbReference type="PROSITE" id="PS50089">
    <property type="entry name" value="ZF_RING_2"/>
    <property type="match status" value="1"/>
</dbReference>
<evidence type="ECO:0000256" key="7">
    <source>
        <dbReference type="ARBA" id="ARBA00022723"/>
    </source>
</evidence>
<evidence type="ECO:0000256" key="12">
    <source>
        <dbReference type="ARBA" id="ARBA00023136"/>
    </source>
</evidence>
<keyword evidence="10" id="KW-0862">Zinc</keyword>
<protein>
    <recommendedName>
        <fullName evidence="4">RING-type E3 ubiquitin transferase</fullName>
        <ecNumber evidence="4">2.3.2.27</ecNumber>
    </recommendedName>
</protein>
<dbReference type="SMART" id="SM00184">
    <property type="entry name" value="RING"/>
    <property type="match status" value="1"/>
</dbReference>
<evidence type="ECO:0000259" key="16">
    <source>
        <dbReference type="PROSITE" id="PS50089"/>
    </source>
</evidence>
<evidence type="ECO:0000313" key="17">
    <source>
        <dbReference type="Proteomes" id="UP000228380"/>
    </source>
</evidence>